<dbReference type="STRING" id="1321606.SAMD00020551_2616"/>
<comment type="caution">
    <text evidence="1">The sequence shown here is derived from an EMBL/GenBank/DDBJ whole genome shotgun (WGS) entry which is preliminary data.</text>
</comment>
<evidence type="ECO:0008006" key="3">
    <source>
        <dbReference type="Google" id="ProtNLM"/>
    </source>
</evidence>
<dbReference type="EMBL" id="BASE01000058">
    <property type="protein sequence ID" value="GAM14465.1"/>
    <property type="molecule type" value="Genomic_DNA"/>
</dbReference>
<protein>
    <recommendedName>
        <fullName evidence="3">DUF4145 domain-containing protein</fullName>
    </recommendedName>
</protein>
<evidence type="ECO:0000313" key="2">
    <source>
        <dbReference type="Proteomes" id="UP000031014"/>
    </source>
</evidence>
<dbReference type="OrthoDB" id="979709at2"/>
<accession>A0A0A8X3C4</accession>
<sequence>MRRIFPGSITAYSQFGHLKVPKSIRSICPDCKDKVEFVLKSTYQSSKHGLMTESACPSCKQSVPFVIITKEKETQPNVYIYDPQSSTDPSSQIQHIPRIPEELVRAYKSAVSVHLTKENGATAVLAKRVLENVLKNFLGDKAKGLTLDQQFEILPDHINLVKPVTSLGPLMASEGGLHKMLELESEMDDEMTELTMDLLEDLIQYLFVLPGKIEMTREQIEKKLN</sequence>
<organism evidence="1 2">
    <name type="scientific">Mesobacillus selenatarsenatis (strain DSM 18680 / JCM 14380 / FERM P-15431 / SF-1)</name>
    <dbReference type="NCBI Taxonomy" id="1321606"/>
    <lineage>
        <taxon>Bacteria</taxon>
        <taxon>Bacillati</taxon>
        <taxon>Bacillota</taxon>
        <taxon>Bacilli</taxon>
        <taxon>Bacillales</taxon>
        <taxon>Bacillaceae</taxon>
        <taxon>Mesobacillus</taxon>
    </lineage>
</organism>
<evidence type="ECO:0000313" key="1">
    <source>
        <dbReference type="EMBL" id="GAM14465.1"/>
    </source>
</evidence>
<gene>
    <name evidence="1" type="ORF">SAMD00020551_2616</name>
</gene>
<reference evidence="1 2" key="1">
    <citation type="submission" date="2013-06" db="EMBL/GenBank/DDBJ databases">
        <title>Whole genome shotgun sequence of Bacillus selenatarsenatis SF-1.</title>
        <authorList>
            <person name="Kuroda M."/>
            <person name="Sei K."/>
            <person name="Yamashita M."/>
            <person name="Ike M."/>
        </authorList>
    </citation>
    <scope>NUCLEOTIDE SEQUENCE [LARGE SCALE GENOMIC DNA]</scope>
    <source>
        <strain evidence="1 2">SF-1</strain>
    </source>
</reference>
<keyword evidence="2" id="KW-1185">Reference proteome</keyword>
<proteinExistence type="predicted"/>
<name>A0A0A8X3C4_MESS1</name>
<dbReference type="RefSeq" id="WP_041966215.1">
    <property type="nucleotide sequence ID" value="NZ_BASE01000058.1"/>
</dbReference>
<dbReference type="AlphaFoldDB" id="A0A0A8X3C4"/>
<dbReference type="Proteomes" id="UP000031014">
    <property type="component" value="Unassembled WGS sequence"/>
</dbReference>